<keyword evidence="3" id="KW-1185">Reference proteome</keyword>
<sequence length="168" mass="18292">MGRICSGMMISTPMTISKLDLMKPSSKIASTMCSSSFLSLGLCFCSKSLILLLVARNWLKNQDFPTHTGRPHGRVAHPVARVSQNAAYQLVRSSGFPHGQGRTAVWDFHHARVCSRRNSHGHLAPPHVCPCGLLVGLPRARSSSNRPQTRSQPSIHVLGPEISQTSTT</sequence>
<evidence type="ECO:0000256" key="1">
    <source>
        <dbReference type="SAM" id="MobiDB-lite"/>
    </source>
</evidence>
<accession>A0AAV2FDU1</accession>
<feature type="compositionally biased region" description="Polar residues" evidence="1">
    <location>
        <begin position="141"/>
        <end position="154"/>
    </location>
</feature>
<dbReference type="EMBL" id="OZ034819">
    <property type="protein sequence ID" value="CAL1396438.1"/>
    <property type="molecule type" value="Genomic_DNA"/>
</dbReference>
<evidence type="ECO:0000313" key="2">
    <source>
        <dbReference type="EMBL" id="CAL1396438.1"/>
    </source>
</evidence>
<dbReference type="AlphaFoldDB" id="A0AAV2FDU1"/>
<protein>
    <submittedName>
        <fullName evidence="2">Uncharacterized protein</fullName>
    </submittedName>
</protein>
<reference evidence="2 3" key="1">
    <citation type="submission" date="2024-04" db="EMBL/GenBank/DDBJ databases">
        <authorList>
            <person name="Fracassetti M."/>
        </authorList>
    </citation>
    <scope>NUCLEOTIDE SEQUENCE [LARGE SCALE GENOMIC DNA]</scope>
</reference>
<feature type="region of interest" description="Disordered" evidence="1">
    <location>
        <begin position="141"/>
        <end position="168"/>
    </location>
</feature>
<dbReference type="Proteomes" id="UP001497516">
    <property type="component" value="Chromosome 6"/>
</dbReference>
<proteinExistence type="predicted"/>
<gene>
    <name evidence="2" type="ORF">LTRI10_LOCUS36805</name>
</gene>
<evidence type="ECO:0000313" key="3">
    <source>
        <dbReference type="Proteomes" id="UP001497516"/>
    </source>
</evidence>
<name>A0AAV2FDU1_9ROSI</name>
<organism evidence="2 3">
    <name type="scientific">Linum trigynum</name>
    <dbReference type="NCBI Taxonomy" id="586398"/>
    <lineage>
        <taxon>Eukaryota</taxon>
        <taxon>Viridiplantae</taxon>
        <taxon>Streptophyta</taxon>
        <taxon>Embryophyta</taxon>
        <taxon>Tracheophyta</taxon>
        <taxon>Spermatophyta</taxon>
        <taxon>Magnoliopsida</taxon>
        <taxon>eudicotyledons</taxon>
        <taxon>Gunneridae</taxon>
        <taxon>Pentapetalae</taxon>
        <taxon>rosids</taxon>
        <taxon>fabids</taxon>
        <taxon>Malpighiales</taxon>
        <taxon>Linaceae</taxon>
        <taxon>Linum</taxon>
    </lineage>
</organism>